<comment type="similarity">
    <text evidence="2 8">Belongs to the peptidase A24 family.</text>
</comment>
<keyword evidence="9" id="KW-0489">Methyltransferase</keyword>
<dbReference type="Gene3D" id="1.20.120.1220">
    <property type="match status" value="1"/>
</dbReference>
<dbReference type="Pfam" id="PF01478">
    <property type="entry name" value="Peptidase_A24"/>
    <property type="match status" value="1"/>
</dbReference>
<keyword evidence="9" id="KW-0645">Protease</keyword>
<keyword evidence="9" id="KW-0808">Transferase</keyword>
<feature type="transmembrane region" description="Helical" evidence="10">
    <location>
        <begin position="164"/>
        <end position="182"/>
    </location>
</feature>
<sequence>MLSFIELYPATALGFCLLIALCIGSFLNVVIHRLPIMLERQWKSECRSFLVDELSDNQPAEANAAEVYNLMLPRSACPKCKSLITAWQNIPVFSWLALRGKCANCSNPISIRYPLVELATAGLTLACWWQFGLTLPFVFASLFCIILLCLTLIDLDTMYLPDQLTLPTLWLGLLINLNSGFVSLQDAVLGAAIGYGFLWSLFWLFKLLTGKEGMGYGDFKLLAMIGAWFGWQALPLTILLSSFAGAFVGISLIALGKNKQGQAIPFGPYLALGGACYLFFGDAIHAWYFSYLGIAS</sequence>
<gene>
    <name evidence="13" type="ORF">SNR37_000803</name>
</gene>
<keyword evidence="9 13" id="KW-0378">Hydrolase</keyword>
<evidence type="ECO:0000313" key="13">
    <source>
        <dbReference type="EMBL" id="MEE1675477.1"/>
    </source>
</evidence>
<name>A0ABU7G7T5_9ALTE</name>
<comment type="subcellular location">
    <subcellularLocation>
        <location evidence="1">Cell inner membrane</location>
        <topology evidence="1">Multi-pass membrane protein</topology>
    </subcellularLocation>
    <subcellularLocation>
        <location evidence="9">Cell membrane</location>
        <topology evidence="9">Multi-pass membrane protein</topology>
    </subcellularLocation>
</comment>
<dbReference type="PANTHER" id="PTHR30487">
    <property type="entry name" value="TYPE 4 PREPILIN-LIKE PROTEINS LEADER PEPTIDE-PROCESSING ENZYME"/>
    <property type="match status" value="1"/>
</dbReference>
<dbReference type="InterPro" id="IPR010627">
    <property type="entry name" value="Prepilin_pept_A24_N"/>
</dbReference>
<dbReference type="PANTHER" id="PTHR30487:SF0">
    <property type="entry name" value="PREPILIN LEADER PEPTIDASE_N-METHYLTRANSFERASE-RELATED"/>
    <property type="match status" value="1"/>
</dbReference>
<dbReference type="GO" id="GO:0016787">
    <property type="term" value="F:hydrolase activity"/>
    <property type="evidence" value="ECO:0007669"/>
    <property type="project" value="UniProtKB-KW"/>
</dbReference>
<evidence type="ECO:0000256" key="8">
    <source>
        <dbReference type="RuleBase" id="RU003793"/>
    </source>
</evidence>
<evidence type="ECO:0000256" key="9">
    <source>
        <dbReference type="RuleBase" id="RU003794"/>
    </source>
</evidence>
<feature type="transmembrane region" description="Helical" evidence="10">
    <location>
        <begin position="188"/>
        <end position="209"/>
    </location>
</feature>
<comment type="catalytic activity">
    <reaction evidence="9">
        <text>Typically cleaves a -Gly-|-Phe- bond to release an N-terminal, basic peptide of 5-8 residues from type IV prepilin, and then N-methylates the new N-terminal amino group, the methyl donor being S-adenosyl-L-methionine.</text>
        <dbReference type="EC" id="3.4.23.43"/>
    </reaction>
</comment>
<feature type="transmembrane region" description="Helical" evidence="10">
    <location>
        <begin position="266"/>
        <end position="289"/>
    </location>
</feature>
<keyword evidence="4" id="KW-0997">Cell inner membrane</keyword>
<dbReference type="EMBL" id="JAYDYW010000013">
    <property type="protein sequence ID" value="MEE1675477.1"/>
    <property type="molecule type" value="Genomic_DNA"/>
</dbReference>
<evidence type="ECO:0000256" key="10">
    <source>
        <dbReference type="SAM" id="Phobius"/>
    </source>
</evidence>
<evidence type="ECO:0000256" key="2">
    <source>
        <dbReference type="ARBA" id="ARBA00005801"/>
    </source>
</evidence>
<evidence type="ECO:0000256" key="3">
    <source>
        <dbReference type="ARBA" id="ARBA00022475"/>
    </source>
</evidence>
<keyword evidence="3" id="KW-1003">Cell membrane</keyword>
<feature type="domain" description="Prepilin type IV endopeptidase peptidase" evidence="11">
    <location>
        <begin position="142"/>
        <end position="250"/>
    </location>
</feature>
<dbReference type="InterPro" id="IPR050882">
    <property type="entry name" value="Prepilin_peptidase/N-MTase"/>
</dbReference>
<dbReference type="PRINTS" id="PR00864">
    <property type="entry name" value="PREPILNPTASE"/>
</dbReference>
<dbReference type="InterPro" id="IPR014032">
    <property type="entry name" value="Peptidase_A24A_bac"/>
</dbReference>
<evidence type="ECO:0000256" key="5">
    <source>
        <dbReference type="ARBA" id="ARBA00022692"/>
    </source>
</evidence>
<dbReference type="InterPro" id="IPR000045">
    <property type="entry name" value="Prepilin_IV_endopep_pep"/>
</dbReference>
<dbReference type="Pfam" id="PF06750">
    <property type="entry name" value="A24_N_bact"/>
    <property type="match status" value="1"/>
</dbReference>
<keyword evidence="6 10" id="KW-1133">Transmembrane helix</keyword>
<dbReference type="EC" id="3.4.23.43" evidence="9"/>
<feature type="transmembrane region" description="Helical" evidence="10">
    <location>
        <begin position="137"/>
        <end position="155"/>
    </location>
</feature>
<keyword evidence="5 9" id="KW-0812">Transmembrane</keyword>
<evidence type="ECO:0000259" key="12">
    <source>
        <dbReference type="Pfam" id="PF06750"/>
    </source>
</evidence>
<evidence type="ECO:0000256" key="4">
    <source>
        <dbReference type="ARBA" id="ARBA00022519"/>
    </source>
</evidence>
<reference evidence="14" key="1">
    <citation type="submission" date="2023-07" db="EMBL/GenBank/DDBJ databases">
        <title>Draft genome sequence of Agarivorans aestuarii strain ZMCS4, a CAZymes producing bacteria isolated from the marine brown algae Clodostephus spongiosus.</title>
        <authorList>
            <person name="Lorente B."/>
            <person name="Cabral C."/>
            <person name="Frias J."/>
            <person name="Faria J."/>
            <person name="Toubarro D."/>
        </authorList>
    </citation>
    <scope>NUCLEOTIDE SEQUENCE [LARGE SCALE GENOMIC DNA]</scope>
    <source>
        <strain evidence="14">ZMCS4</strain>
    </source>
</reference>
<feature type="transmembrane region" description="Helical" evidence="10">
    <location>
        <begin position="221"/>
        <end position="254"/>
    </location>
</feature>
<protein>
    <recommendedName>
        <fullName evidence="9">Prepilin leader peptidase/N-methyltransferase</fullName>
        <ecNumber evidence="9">2.1.1.-</ecNumber>
        <ecNumber evidence="9">3.4.23.43</ecNumber>
    </recommendedName>
</protein>
<feature type="transmembrane region" description="Helical" evidence="10">
    <location>
        <begin position="12"/>
        <end position="31"/>
    </location>
</feature>
<evidence type="ECO:0000256" key="6">
    <source>
        <dbReference type="ARBA" id="ARBA00022989"/>
    </source>
</evidence>
<dbReference type="EC" id="2.1.1.-" evidence="9"/>
<keyword evidence="7 10" id="KW-0472">Membrane</keyword>
<accession>A0ABU7G7T5</accession>
<keyword evidence="9" id="KW-0511">Multifunctional enzyme</keyword>
<proteinExistence type="inferred from homology"/>
<organism evidence="13 14">
    <name type="scientific">Agarivorans aestuarii</name>
    <dbReference type="NCBI Taxonomy" id="1563703"/>
    <lineage>
        <taxon>Bacteria</taxon>
        <taxon>Pseudomonadati</taxon>
        <taxon>Pseudomonadota</taxon>
        <taxon>Gammaproteobacteria</taxon>
        <taxon>Alteromonadales</taxon>
        <taxon>Alteromonadaceae</taxon>
        <taxon>Agarivorans</taxon>
    </lineage>
</organism>
<evidence type="ECO:0000256" key="7">
    <source>
        <dbReference type="ARBA" id="ARBA00023136"/>
    </source>
</evidence>
<feature type="domain" description="Prepilin peptidase A24 N-terminal" evidence="12">
    <location>
        <begin position="19"/>
        <end position="131"/>
    </location>
</feature>
<evidence type="ECO:0000256" key="1">
    <source>
        <dbReference type="ARBA" id="ARBA00004429"/>
    </source>
</evidence>
<reference evidence="13 14" key="2">
    <citation type="submission" date="2023-12" db="EMBL/GenBank/DDBJ databases">
        <authorList>
            <consortium name="Cladostephus spongiosus"/>
            <person name="Lorente B."/>
            <person name="Cabral C."/>
            <person name="Frias J."/>
            <person name="Faria J."/>
            <person name="Toubarro D."/>
        </authorList>
    </citation>
    <scope>NUCLEOTIDE SEQUENCE [LARGE SCALE GENOMIC DNA]</scope>
    <source>
        <strain evidence="13 14">ZMCS4</strain>
    </source>
</reference>
<evidence type="ECO:0000313" key="14">
    <source>
        <dbReference type="Proteomes" id="UP001310248"/>
    </source>
</evidence>
<keyword evidence="14" id="KW-1185">Reference proteome</keyword>
<evidence type="ECO:0000259" key="11">
    <source>
        <dbReference type="Pfam" id="PF01478"/>
    </source>
</evidence>
<dbReference type="Proteomes" id="UP001310248">
    <property type="component" value="Unassembled WGS sequence"/>
</dbReference>
<dbReference type="RefSeq" id="WP_329776359.1">
    <property type="nucleotide sequence ID" value="NZ_JAYDYW010000013.1"/>
</dbReference>
<comment type="function">
    <text evidence="9">Plays an essential role in type IV pili and type II pseudopili formation by proteolytically removing the leader sequence from substrate proteins and subsequently monomethylating the alpha-amino group of the newly exposed N-terminal phenylalanine.</text>
</comment>
<comment type="caution">
    <text evidence="13">The sequence shown here is derived from an EMBL/GenBank/DDBJ whole genome shotgun (WGS) entry which is preliminary data.</text>
</comment>